<evidence type="ECO:0000256" key="2">
    <source>
        <dbReference type="ARBA" id="ARBA00022692"/>
    </source>
</evidence>
<comment type="caution">
    <text evidence="6">The sequence shown here is derived from an EMBL/GenBank/DDBJ whole genome shotgun (WGS) entry which is preliminary data.</text>
</comment>
<keyword evidence="3 5" id="KW-1133">Transmembrane helix</keyword>
<feature type="transmembrane region" description="Helical" evidence="5">
    <location>
        <begin position="144"/>
        <end position="177"/>
    </location>
</feature>
<evidence type="ECO:0000313" key="6">
    <source>
        <dbReference type="EMBL" id="MBK0383832.1"/>
    </source>
</evidence>
<gene>
    <name evidence="6" type="ORF">I5M32_12760</name>
</gene>
<dbReference type="Proteomes" id="UP000660024">
    <property type="component" value="Unassembled WGS sequence"/>
</dbReference>
<accession>A0ABS1BM22</accession>
<name>A0ABS1BM22_9SPHI</name>
<protein>
    <recommendedName>
        <fullName evidence="5">Probable membrane transporter protein</fullName>
    </recommendedName>
</protein>
<dbReference type="EMBL" id="JAEHFY010000018">
    <property type="protein sequence ID" value="MBK0383832.1"/>
    <property type="molecule type" value="Genomic_DNA"/>
</dbReference>
<dbReference type="PANTHER" id="PTHR43701:SF2">
    <property type="entry name" value="MEMBRANE TRANSPORTER PROTEIN YJNA-RELATED"/>
    <property type="match status" value="1"/>
</dbReference>
<keyword evidence="4 5" id="KW-0472">Membrane</keyword>
<feature type="transmembrane region" description="Helical" evidence="5">
    <location>
        <begin position="246"/>
        <end position="263"/>
    </location>
</feature>
<sequence length="264" mass="29050">MGFHIYLTYFLALFIGISLGLTGGGGSILTVPVLVYAARLEPVIATAYSLFIVGFTSLVGAFGYIKKGIVNIRMAIIFAVPAFITVWLMRKFVIHAMPAQLFTIGNFTLTKDLFLMLFFALIMLISGFKMVHNIKKDSREFKEINYGLVLINGIVVGILSGLVGAGGGFLIVPALVFFMGLPIHKAVGTSLLIIAINSLIGFTGDILNLPYIDWQFLFVFSAISSLGIFFGIYLNQYLNSERLKKVFGYFVLIMAVVILFKELL</sequence>
<comment type="subcellular location">
    <subcellularLocation>
        <location evidence="5">Cell membrane</location>
        <topology evidence="5">Multi-pass membrane protein</topology>
    </subcellularLocation>
    <subcellularLocation>
        <location evidence="1">Membrane</location>
        <topology evidence="1">Multi-pass membrane protein</topology>
    </subcellularLocation>
</comment>
<keyword evidence="5" id="KW-1003">Cell membrane</keyword>
<evidence type="ECO:0000256" key="4">
    <source>
        <dbReference type="ARBA" id="ARBA00023136"/>
    </source>
</evidence>
<dbReference type="PANTHER" id="PTHR43701">
    <property type="entry name" value="MEMBRANE TRANSPORTER PROTEIN MJ0441-RELATED"/>
    <property type="match status" value="1"/>
</dbReference>
<dbReference type="Pfam" id="PF01925">
    <property type="entry name" value="TauE"/>
    <property type="match status" value="1"/>
</dbReference>
<organism evidence="6 7">
    <name type="scientific">Pedobacter segetis</name>
    <dbReference type="NCBI Taxonomy" id="2793069"/>
    <lineage>
        <taxon>Bacteria</taxon>
        <taxon>Pseudomonadati</taxon>
        <taxon>Bacteroidota</taxon>
        <taxon>Sphingobacteriia</taxon>
        <taxon>Sphingobacteriales</taxon>
        <taxon>Sphingobacteriaceae</taxon>
        <taxon>Pedobacter</taxon>
    </lineage>
</organism>
<evidence type="ECO:0000256" key="1">
    <source>
        <dbReference type="ARBA" id="ARBA00004141"/>
    </source>
</evidence>
<feature type="transmembrane region" description="Helical" evidence="5">
    <location>
        <begin position="43"/>
        <end position="65"/>
    </location>
</feature>
<feature type="transmembrane region" description="Helical" evidence="5">
    <location>
        <begin position="214"/>
        <end position="234"/>
    </location>
</feature>
<dbReference type="InterPro" id="IPR002781">
    <property type="entry name" value="TM_pro_TauE-like"/>
</dbReference>
<dbReference type="RefSeq" id="WP_200587002.1">
    <property type="nucleotide sequence ID" value="NZ_JAEHFY010000018.1"/>
</dbReference>
<evidence type="ECO:0000256" key="3">
    <source>
        <dbReference type="ARBA" id="ARBA00022989"/>
    </source>
</evidence>
<feature type="transmembrane region" description="Helical" evidence="5">
    <location>
        <begin position="7"/>
        <end position="37"/>
    </location>
</feature>
<evidence type="ECO:0000256" key="5">
    <source>
        <dbReference type="RuleBase" id="RU363041"/>
    </source>
</evidence>
<feature type="transmembrane region" description="Helical" evidence="5">
    <location>
        <begin position="113"/>
        <end position="132"/>
    </location>
</feature>
<evidence type="ECO:0000313" key="7">
    <source>
        <dbReference type="Proteomes" id="UP000660024"/>
    </source>
</evidence>
<keyword evidence="7" id="KW-1185">Reference proteome</keyword>
<feature type="transmembrane region" description="Helical" evidence="5">
    <location>
        <begin position="72"/>
        <end position="93"/>
    </location>
</feature>
<reference evidence="6 7" key="1">
    <citation type="submission" date="2020-12" db="EMBL/GenBank/DDBJ databases">
        <title>Bacterial novel species Pedobacter sp. SD-b isolated from soil.</title>
        <authorList>
            <person name="Jung H.-Y."/>
        </authorList>
    </citation>
    <scope>NUCLEOTIDE SEQUENCE [LARGE SCALE GENOMIC DNA]</scope>
    <source>
        <strain evidence="6 7">SD-b</strain>
    </source>
</reference>
<keyword evidence="2 5" id="KW-0812">Transmembrane</keyword>
<dbReference type="InterPro" id="IPR051598">
    <property type="entry name" value="TSUP/Inactive_protease-like"/>
</dbReference>
<comment type="similarity">
    <text evidence="5">Belongs to the 4-toluene sulfonate uptake permease (TSUP) (TC 2.A.102) family.</text>
</comment>
<proteinExistence type="inferred from homology"/>